<gene>
    <name evidence="1" type="ORF">KHLLAP_LOCUS4016</name>
</gene>
<evidence type="ECO:0000313" key="1">
    <source>
        <dbReference type="EMBL" id="CAJ2503548.1"/>
    </source>
</evidence>
<name>A0AAI8VFR3_9PEZI</name>
<keyword evidence="2" id="KW-1185">Reference proteome</keyword>
<evidence type="ECO:0000313" key="2">
    <source>
        <dbReference type="Proteomes" id="UP001295740"/>
    </source>
</evidence>
<organism evidence="1 2">
    <name type="scientific">Anthostomella pinea</name>
    <dbReference type="NCBI Taxonomy" id="933095"/>
    <lineage>
        <taxon>Eukaryota</taxon>
        <taxon>Fungi</taxon>
        <taxon>Dikarya</taxon>
        <taxon>Ascomycota</taxon>
        <taxon>Pezizomycotina</taxon>
        <taxon>Sordariomycetes</taxon>
        <taxon>Xylariomycetidae</taxon>
        <taxon>Xylariales</taxon>
        <taxon>Xylariaceae</taxon>
        <taxon>Anthostomella</taxon>
    </lineage>
</organism>
<dbReference type="InterPro" id="IPR052979">
    <property type="entry name" value="Adenylate-forming_domain"/>
</dbReference>
<proteinExistence type="predicted"/>
<dbReference type="PANTHER" id="PTHR33927:SF5">
    <property type="entry name" value="ENZYME, PUTATIVE (AFU_ORTHOLOGUE AFUA_8G01222)-RELATED"/>
    <property type="match status" value="1"/>
</dbReference>
<sequence>MAHSTIRCRYHNAFEAVHRLGGWTSGLTLHPTSPLPLPSPATPTWLNCRKLPIVTERLSAHALRIHFTYSNPPPGTTIRLSTCPLLEWHAFATINNPAAPGFSVIVSDAGDWTKALIASPPRELWVRRTPTCGVLRIAPLFDSILLVATGSGIAPCLPVIMARQTRTYGSDIAAIVDALGANTRIHNTSTMGRPNMLAIVMEMYRQTGSEAVIVISNPKLTLRLVRELEVQGVPAFGPIWNS</sequence>
<dbReference type="EMBL" id="CAUWAG010000006">
    <property type="protein sequence ID" value="CAJ2503548.1"/>
    <property type="molecule type" value="Genomic_DNA"/>
</dbReference>
<reference evidence="1" key="1">
    <citation type="submission" date="2023-10" db="EMBL/GenBank/DDBJ databases">
        <authorList>
            <person name="Hackl T."/>
        </authorList>
    </citation>
    <scope>NUCLEOTIDE SEQUENCE</scope>
</reference>
<dbReference type="Proteomes" id="UP001295740">
    <property type="component" value="Unassembled WGS sequence"/>
</dbReference>
<accession>A0AAI8VFR3</accession>
<dbReference type="AlphaFoldDB" id="A0AAI8VFR3"/>
<dbReference type="InterPro" id="IPR039261">
    <property type="entry name" value="FNR_nucleotide-bd"/>
</dbReference>
<dbReference type="SUPFAM" id="SSF52343">
    <property type="entry name" value="Ferredoxin reductase-like, C-terminal NADP-linked domain"/>
    <property type="match status" value="1"/>
</dbReference>
<comment type="caution">
    <text evidence="1">The sequence shown here is derived from an EMBL/GenBank/DDBJ whole genome shotgun (WGS) entry which is preliminary data.</text>
</comment>
<dbReference type="PANTHER" id="PTHR33927">
    <property type="entry name" value="TRANSMEMBRANE PROTEIN"/>
    <property type="match status" value="1"/>
</dbReference>
<protein>
    <submittedName>
        <fullName evidence="1">Uu.00g109420.m01.CDS01</fullName>
    </submittedName>
</protein>